<dbReference type="InterPro" id="IPR031986">
    <property type="entry name" value="GD_N"/>
</dbReference>
<evidence type="ECO:0000259" key="7">
    <source>
        <dbReference type="PROSITE" id="PS50240"/>
    </source>
</evidence>
<keyword evidence="4" id="KW-1015">Disulfide bond</keyword>
<dbReference type="CDD" id="cd00190">
    <property type="entry name" value="Tryp_SPc"/>
    <property type="match status" value="1"/>
</dbReference>
<keyword evidence="9" id="KW-1185">Reference proteome</keyword>
<dbReference type="Proteomes" id="UP001458880">
    <property type="component" value="Unassembled WGS sequence"/>
</dbReference>
<feature type="chain" id="PRO_5043766253" evidence="6">
    <location>
        <begin position="19"/>
        <end position="383"/>
    </location>
</feature>
<keyword evidence="6" id="KW-0732">Signal</keyword>
<dbReference type="InterPro" id="IPR018114">
    <property type="entry name" value="TRYPSIN_HIS"/>
</dbReference>
<evidence type="ECO:0000313" key="9">
    <source>
        <dbReference type="Proteomes" id="UP001458880"/>
    </source>
</evidence>
<keyword evidence="1 8" id="KW-0645">Protease</keyword>
<evidence type="ECO:0000313" key="8">
    <source>
        <dbReference type="EMBL" id="KAK9751332.1"/>
    </source>
</evidence>
<evidence type="ECO:0000256" key="2">
    <source>
        <dbReference type="ARBA" id="ARBA00022801"/>
    </source>
</evidence>
<dbReference type="SUPFAM" id="SSF50494">
    <property type="entry name" value="Trypsin-like serine proteases"/>
    <property type="match status" value="1"/>
</dbReference>
<proteinExistence type="predicted"/>
<protein>
    <submittedName>
        <fullName evidence="8">Serine protease gd N-terminus</fullName>
    </submittedName>
</protein>
<evidence type="ECO:0000256" key="6">
    <source>
        <dbReference type="SAM" id="SignalP"/>
    </source>
</evidence>
<dbReference type="Pfam" id="PF00089">
    <property type="entry name" value="Trypsin"/>
    <property type="match status" value="1"/>
</dbReference>
<evidence type="ECO:0000256" key="4">
    <source>
        <dbReference type="ARBA" id="ARBA00023157"/>
    </source>
</evidence>
<dbReference type="Pfam" id="PF16030">
    <property type="entry name" value="GD_N"/>
    <property type="match status" value="1"/>
</dbReference>
<feature type="region of interest" description="Disordered" evidence="5">
    <location>
        <begin position="137"/>
        <end position="177"/>
    </location>
</feature>
<dbReference type="SMART" id="SM00020">
    <property type="entry name" value="Tryp_SPc"/>
    <property type="match status" value="1"/>
</dbReference>
<feature type="compositionally biased region" description="Polar residues" evidence="5">
    <location>
        <begin position="139"/>
        <end position="157"/>
    </location>
</feature>
<keyword evidence="2" id="KW-0378">Hydrolase</keyword>
<evidence type="ECO:0000256" key="1">
    <source>
        <dbReference type="ARBA" id="ARBA00022670"/>
    </source>
</evidence>
<reference evidence="8 9" key="1">
    <citation type="journal article" date="2024" name="BMC Genomics">
        <title>De novo assembly and annotation of Popillia japonica's genome with initial clues to its potential as an invasive pest.</title>
        <authorList>
            <person name="Cucini C."/>
            <person name="Boschi S."/>
            <person name="Funari R."/>
            <person name="Cardaioli E."/>
            <person name="Iannotti N."/>
            <person name="Marturano G."/>
            <person name="Paoli F."/>
            <person name="Bruttini M."/>
            <person name="Carapelli A."/>
            <person name="Frati F."/>
            <person name="Nardi F."/>
        </authorList>
    </citation>
    <scope>NUCLEOTIDE SEQUENCE [LARGE SCALE GENOMIC DNA]</scope>
    <source>
        <strain evidence="8">DMR45628</strain>
    </source>
</reference>
<keyword evidence="3" id="KW-0720">Serine protease</keyword>
<comment type="caution">
    <text evidence="8">The sequence shown here is derived from an EMBL/GenBank/DDBJ whole genome shotgun (WGS) entry which is preliminary data.</text>
</comment>
<dbReference type="InterPro" id="IPR009003">
    <property type="entry name" value="Peptidase_S1_PA"/>
</dbReference>
<dbReference type="PROSITE" id="PS00134">
    <property type="entry name" value="TRYPSIN_HIS"/>
    <property type="match status" value="1"/>
</dbReference>
<dbReference type="GO" id="GO:0006508">
    <property type="term" value="P:proteolysis"/>
    <property type="evidence" value="ECO:0007669"/>
    <property type="project" value="UniProtKB-KW"/>
</dbReference>
<name>A0AAW1MYA0_POPJA</name>
<dbReference type="PANTHER" id="PTHR24252:SF7">
    <property type="entry name" value="HYALIN"/>
    <property type="match status" value="1"/>
</dbReference>
<dbReference type="PRINTS" id="PR00722">
    <property type="entry name" value="CHYMOTRYPSIN"/>
</dbReference>
<dbReference type="EMBL" id="JASPKY010000029">
    <property type="protein sequence ID" value="KAK9751332.1"/>
    <property type="molecule type" value="Genomic_DNA"/>
</dbReference>
<dbReference type="AlphaFoldDB" id="A0AAW1MYA0"/>
<dbReference type="Gene3D" id="2.40.10.10">
    <property type="entry name" value="Trypsin-like serine proteases"/>
    <property type="match status" value="1"/>
</dbReference>
<dbReference type="GO" id="GO:0004252">
    <property type="term" value="F:serine-type endopeptidase activity"/>
    <property type="evidence" value="ECO:0007669"/>
    <property type="project" value="InterPro"/>
</dbReference>
<feature type="signal peptide" evidence="6">
    <location>
        <begin position="1"/>
        <end position="18"/>
    </location>
</feature>
<dbReference type="InterPro" id="IPR043504">
    <property type="entry name" value="Peptidase_S1_PA_chymotrypsin"/>
</dbReference>
<feature type="domain" description="Peptidase S1" evidence="7">
    <location>
        <begin position="211"/>
        <end position="383"/>
    </location>
</feature>
<organism evidence="8 9">
    <name type="scientific">Popillia japonica</name>
    <name type="common">Japanese beetle</name>
    <dbReference type="NCBI Taxonomy" id="7064"/>
    <lineage>
        <taxon>Eukaryota</taxon>
        <taxon>Metazoa</taxon>
        <taxon>Ecdysozoa</taxon>
        <taxon>Arthropoda</taxon>
        <taxon>Hexapoda</taxon>
        <taxon>Insecta</taxon>
        <taxon>Pterygota</taxon>
        <taxon>Neoptera</taxon>
        <taxon>Endopterygota</taxon>
        <taxon>Coleoptera</taxon>
        <taxon>Polyphaga</taxon>
        <taxon>Scarabaeiformia</taxon>
        <taxon>Scarabaeidae</taxon>
        <taxon>Rutelinae</taxon>
        <taxon>Popillia</taxon>
    </lineage>
</organism>
<dbReference type="InterPro" id="IPR001254">
    <property type="entry name" value="Trypsin_dom"/>
</dbReference>
<evidence type="ECO:0000256" key="5">
    <source>
        <dbReference type="SAM" id="MobiDB-lite"/>
    </source>
</evidence>
<dbReference type="FunFam" id="2.40.10.10:FF:000060">
    <property type="entry name" value="Acrosin"/>
    <property type="match status" value="1"/>
</dbReference>
<sequence length="383" mass="43014">MNRFISLILLTISSICFGITSLGVQTKAQQLESPCPRLFVYESPTAESDRWYGIVTLLSDYDINGIWLRIILDNPSLQLGNWFGEVKTDDNKLYRVRDRNKVLVANTPLHIRFYIKYDPSKPIPRLESLRLNGFLHSEGQGTAPPTSTELYTNKDFYTTSPTPTTPSGSNKPETTDNDYFKGDFPDLHHDSIEEDSNVECGTLAVLPTPLITYGQKTTAGQFPWHAAIYHTTGDGLDYTCGGSLISKYHVVTAAHCVSKPISRSVLNPDNLLVYLGKYYLNRWSNPGVQARHVSKITRHPQYNSEKYANDIAVVRLQRPVEFTDFVRPVCLWEGDSDIDHILGESSLPISSDQFVCGRVTAILIIFWENLAQLSDGVTTKTVD</sequence>
<dbReference type="PROSITE" id="PS50240">
    <property type="entry name" value="TRYPSIN_DOM"/>
    <property type="match status" value="1"/>
</dbReference>
<evidence type="ECO:0000256" key="3">
    <source>
        <dbReference type="ARBA" id="ARBA00022825"/>
    </source>
</evidence>
<gene>
    <name evidence="8" type="ORF">QE152_g5164</name>
</gene>
<feature type="compositionally biased region" description="Low complexity" evidence="5">
    <location>
        <begin position="158"/>
        <end position="169"/>
    </location>
</feature>
<dbReference type="InterPro" id="IPR001314">
    <property type="entry name" value="Peptidase_S1A"/>
</dbReference>
<dbReference type="PANTHER" id="PTHR24252">
    <property type="entry name" value="ACROSIN-RELATED"/>
    <property type="match status" value="1"/>
</dbReference>
<accession>A0AAW1MYA0</accession>